<dbReference type="RefSeq" id="WP_169159858.1">
    <property type="nucleotide sequence ID" value="NZ_JABBFW010000004.1"/>
</dbReference>
<accession>A0A848F6D9</accession>
<dbReference type="GO" id="GO:0006508">
    <property type="term" value="P:proteolysis"/>
    <property type="evidence" value="ECO:0007669"/>
    <property type="project" value="InterPro"/>
</dbReference>
<dbReference type="PROSITE" id="PS00708">
    <property type="entry name" value="PRO_ENDOPEP_SER"/>
    <property type="match status" value="1"/>
</dbReference>
<sequence length="282" mass="30788">MSTREQALTIAVDDASIEGTVITPGTAMPGVLFVHGWGGSQEQYLTRAREIAALGCVCLTFDLRGHADTREQRESVSRKSNLRDVLAAYDQLARHPHVDRDAIAVVGSSYGGYLAAILTTLRKVRWLALRVPALYIDTGWEVPKVQLHKDQDLKAYRRSFIKAEDNRALRACADFEGDVLIVESEHDDTVPHPVITSYREACLQARSLTYRCLAGADHGLTSEASQRAYTALLTQWLGEMLAGARREGDQLAATAVKGVASQQAAAQTAVSETEPEAPPMAR</sequence>
<evidence type="ECO:0000313" key="3">
    <source>
        <dbReference type="EMBL" id="NML14952.1"/>
    </source>
</evidence>
<dbReference type="Gene3D" id="3.40.50.1820">
    <property type="entry name" value="alpha/beta hydrolase"/>
    <property type="match status" value="1"/>
</dbReference>
<evidence type="ECO:0000313" key="4">
    <source>
        <dbReference type="Proteomes" id="UP000574067"/>
    </source>
</evidence>
<evidence type="ECO:0000259" key="2">
    <source>
        <dbReference type="Pfam" id="PF00326"/>
    </source>
</evidence>
<dbReference type="Pfam" id="PF00326">
    <property type="entry name" value="Peptidase_S9"/>
    <property type="match status" value="1"/>
</dbReference>
<keyword evidence="4" id="KW-1185">Reference proteome</keyword>
<dbReference type="InterPro" id="IPR002471">
    <property type="entry name" value="Pept_S9_AS"/>
</dbReference>
<dbReference type="InterPro" id="IPR029058">
    <property type="entry name" value="AB_hydrolase_fold"/>
</dbReference>
<dbReference type="EMBL" id="JABBFW010000004">
    <property type="protein sequence ID" value="NML14952.1"/>
    <property type="molecule type" value="Genomic_DNA"/>
</dbReference>
<gene>
    <name evidence="3" type="ORF">HHL10_08180</name>
</gene>
<dbReference type="Proteomes" id="UP000574067">
    <property type="component" value="Unassembled WGS sequence"/>
</dbReference>
<organism evidence="3 4">
    <name type="scientific">Azohydromonas caseinilytica</name>
    <dbReference type="NCBI Taxonomy" id="2728836"/>
    <lineage>
        <taxon>Bacteria</taxon>
        <taxon>Pseudomonadati</taxon>
        <taxon>Pseudomonadota</taxon>
        <taxon>Betaproteobacteria</taxon>
        <taxon>Burkholderiales</taxon>
        <taxon>Sphaerotilaceae</taxon>
        <taxon>Azohydromonas</taxon>
    </lineage>
</organism>
<dbReference type="SUPFAM" id="SSF53474">
    <property type="entry name" value="alpha/beta-Hydrolases"/>
    <property type="match status" value="1"/>
</dbReference>
<dbReference type="PANTHER" id="PTHR22946:SF5">
    <property type="entry name" value="PEPTIDASE S9 PROLYL OLIGOPEPTIDASE CATALYTIC DOMAIN-CONTAINING PROTEIN"/>
    <property type="match status" value="1"/>
</dbReference>
<dbReference type="PANTHER" id="PTHR22946">
    <property type="entry name" value="DIENELACTONE HYDROLASE DOMAIN-CONTAINING PROTEIN-RELATED"/>
    <property type="match status" value="1"/>
</dbReference>
<comment type="caution">
    <text evidence="3">The sequence shown here is derived from an EMBL/GenBank/DDBJ whole genome shotgun (WGS) entry which is preliminary data.</text>
</comment>
<proteinExistence type="predicted"/>
<dbReference type="InterPro" id="IPR050261">
    <property type="entry name" value="FrsA_esterase"/>
</dbReference>
<name>A0A848F6D9_9BURK</name>
<reference evidence="3 4" key="1">
    <citation type="submission" date="2020-04" db="EMBL/GenBank/DDBJ databases">
        <title>Azohydromonas sp. isolated from soil.</title>
        <authorList>
            <person name="Dahal R.H."/>
        </authorList>
    </citation>
    <scope>NUCLEOTIDE SEQUENCE [LARGE SCALE GENOMIC DNA]</scope>
    <source>
        <strain evidence="3 4">G-1-1-14</strain>
    </source>
</reference>
<dbReference type="GO" id="GO:0004252">
    <property type="term" value="F:serine-type endopeptidase activity"/>
    <property type="evidence" value="ECO:0007669"/>
    <property type="project" value="InterPro"/>
</dbReference>
<feature type="domain" description="Peptidase S9 prolyl oligopeptidase catalytic" evidence="2">
    <location>
        <begin position="51"/>
        <end position="242"/>
    </location>
</feature>
<dbReference type="InterPro" id="IPR001375">
    <property type="entry name" value="Peptidase_S9_cat"/>
</dbReference>
<keyword evidence="1 3" id="KW-0378">Hydrolase</keyword>
<protein>
    <submittedName>
        <fullName evidence="3">Alpha/beta fold hydrolase</fullName>
    </submittedName>
</protein>
<evidence type="ECO:0000256" key="1">
    <source>
        <dbReference type="ARBA" id="ARBA00022801"/>
    </source>
</evidence>
<dbReference type="AlphaFoldDB" id="A0A848F6D9"/>